<dbReference type="Gene3D" id="3.30.70.1320">
    <property type="entry name" value="Multidrug efflux transporter AcrB pore domain like"/>
    <property type="match status" value="1"/>
</dbReference>
<feature type="transmembrane region" description="Helical" evidence="1">
    <location>
        <begin position="528"/>
        <end position="546"/>
    </location>
</feature>
<evidence type="ECO:0000256" key="1">
    <source>
        <dbReference type="SAM" id="Phobius"/>
    </source>
</evidence>
<dbReference type="Gene3D" id="1.20.1640.10">
    <property type="entry name" value="Multidrug efflux transporter AcrB transmembrane domain"/>
    <property type="match status" value="2"/>
</dbReference>
<feature type="transmembrane region" description="Helical" evidence="1">
    <location>
        <begin position="430"/>
        <end position="453"/>
    </location>
</feature>
<dbReference type="Pfam" id="PF00873">
    <property type="entry name" value="ACR_tran"/>
    <property type="match status" value="1"/>
</dbReference>
<feature type="transmembrane region" description="Helical" evidence="1">
    <location>
        <begin position="914"/>
        <end position="938"/>
    </location>
</feature>
<sequence>MSELFYKNPRLAILTVFLIIASGIGALLTLGRQEDPTLSERFAIIITNYPGASAERVEALVSDPLESAIKELFEVNDTTSTSKNGVSIMSVELKEEYRGKAVEPVWTLVREKMNQATLLLPPEAGAPDLRRQRVGADTLILAFSMQQGFEDNIELIGRLARDLRLKFRNLPGTKEAAIFGAVEPEVRVDVDLDRLSALGLDPTALAGILQAADAKTPAGSIRTATSLLPLEVAGELTGIERIRDITIREHPNGTTTRLGDVALVSKTYRQPASSMAFRDGKRVILFAAYITPNQRVDLWNNNALAIVDEFRQTLPHSITLEPIFEQADYVSDRLVGLFRNLVFSAILVFVFSFIILGWRAAIIVGSALPLTIFMTVTLFKVMGQPLHQMSVTGIVIALGLLIDTAIVMVDEYGLMRRRGAGPVEAIQQTFRHLFAPLLASTLTTMLAFAPIALMSGGAGEFVGMMGVSVMFAVGSSFFLAFTLIPAFSAWFDKEPDPNKPYRFWSRGLRIDWLTAGYRRLLDGIIAHPWLGIGASMIVPVFGFYVATTLPMQFFPPVDRDMFQLQLTMSPDSSLENTRVRAEEIRQFVAAEDGVQNITWVMGSSAPKVFYNIFSSGAVTTNLANGFVKTRSADDTHRIVVKLQPLLRQKFPDARILALPFEQGPPANAPIELIIKGPDFAELDKLGQQMRAVLAATPGVTYTAAELQMGQVVASLEADETATHRAGLPLTTLAARMNTLFEGITAGSVQEGLERIPVRIQVKPEQRARLNNALSMPIISADGNSTPGSLGKMKLIPKIALISHKDGERYNGISAYLEPFTLPSTVMANFTKRLAETDFALPHGYSMTVGGEAENQGDAVGSLLSTALPLLILMIGAVVLAFNSFSYAGVVGASGVLSIGLALFSIWVFGESMGFMGIVGIMGLVGLSINGSIVVLTALKSNEEAKLGDPIATRESIIDATRHIIATTLTTIGGFIPLLLFGDSFWGPLAVAIAGGVTGSAVLALIFAPSAFVLLAQLRVIHKRRVAIKLEKAQRAISKAKAIFDRS</sequence>
<dbReference type="Gene3D" id="3.30.70.1430">
    <property type="entry name" value="Multidrug efflux transporter AcrB pore domain"/>
    <property type="match status" value="2"/>
</dbReference>
<feature type="transmembrane region" description="Helical" evidence="1">
    <location>
        <begin position="959"/>
        <end position="979"/>
    </location>
</feature>
<protein>
    <submittedName>
        <fullName evidence="2">AcrB/AcrD/AcrF family protein</fullName>
    </submittedName>
</protein>
<keyword evidence="1" id="KW-0472">Membrane</keyword>
<reference evidence="2" key="1">
    <citation type="submission" date="2018-06" db="EMBL/GenBank/DDBJ databases">
        <authorList>
            <person name="Zhirakovskaya E."/>
        </authorList>
    </citation>
    <scope>NUCLEOTIDE SEQUENCE</scope>
</reference>
<proteinExistence type="predicted"/>
<feature type="transmembrane region" description="Helical" evidence="1">
    <location>
        <begin position="862"/>
        <end position="881"/>
    </location>
</feature>
<dbReference type="GO" id="GO:0005886">
    <property type="term" value="C:plasma membrane"/>
    <property type="evidence" value="ECO:0007669"/>
    <property type="project" value="TreeGrafter"/>
</dbReference>
<feature type="transmembrane region" description="Helical" evidence="1">
    <location>
        <begin position="985"/>
        <end position="1014"/>
    </location>
</feature>
<dbReference type="SUPFAM" id="SSF82714">
    <property type="entry name" value="Multidrug efflux transporter AcrB TolC docking domain, DN and DC subdomains"/>
    <property type="match status" value="2"/>
</dbReference>
<keyword evidence="1" id="KW-0812">Transmembrane</keyword>
<dbReference type="AlphaFoldDB" id="A0A3B0RIT2"/>
<feature type="transmembrane region" description="Helical" evidence="1">
    <location>
        <begin position="12"/>
        <end position="31"/>
    </location>
</feature>
<dbReference type="SUPFAM" id="SSF82693">
    <property type="entry name" value="Multidrug efflux transporter AcrB pore domain, PN1, PN2, PC1 and PC2 subdomains"/>
    <property type="match status" value="3"/>
</dbReference>
<dbReference type="EMBL" id="UOEE01000134">
    <property type="protein sequence ID" value="VAV91919.1"/>
    <property type="molecule type" value="Genomic_DNA"/>
</dbReference>
<dbReference type="InterPro" id="IPR001036">
    <property type="entry name" value="Acrflvin-R"/>
</dbReference>
<dbReference type="InterPro" id="IPR027463">
    <property type="entry name" value="AcrB_DN_DC_subdom"/>
</dbReference>
<name>A0A3B0RIT2_9ZZZZ</name>
<feature type="transmembrane region" description="Helical" evidence="1">
    <location>
        <begin position="465"/>
        <end position="491"/>
    </location>
</feature>
<feature type="transmembrane region" description="Helical" evidence="1">
    <location>
        <begin position="341"/>
        <end position="368"/>
    </location>
</feature>
<dbReference type="SUPFAM" id="SSF82866">
    <property type="entry name" value="Multidrug efflux transporter AcrB transmembrane domain"/>
    <property type="match status" value="2"/>
</dbReference>
<gene>
    <name evidence="2" type="ORF">MNBD_ALPHA06-1254</name>
</gene>
<feature type="transmembrane region" description="Helical" evidence="1">
    <location>
        <begin position="388"/>
        <end position="409"/>
    </location>
</feature>
<dbReference type="PANTHER" id="PTHR32063:SF18">
    <property type="entry name" value="CATION EFFLUX SYSTEM PROTEIN"/>
    <property type="match status" value="1"/>
</dbReference>
<feature type="transmembrane region" description="Helical" evidence="1">
    <location>
        <begin position="888"/>
        <end position="908"/>
    </location>
</feature>
<evidence type="ECO:0000313" key="2">
    <source>
        <dbReference type="EMBL" id="VAV91919.1"/>
    </source>
</evidence>
<organism evidence="2">
    <name type="scientific">hydrothermal vent metagenome</name>
    <dbReference type="NCBI Taxonomy" id="652676"/>
    <lineage>
        <taxon>unclassified sequences</taxon>
        <taxon>metagenomes</taxon>
        <taxon>ecological metagenomes</taxon>
    </lineage>
</organism>
<dbReference type="PRINTS" id="PR00702">
    <property type="entry name" value="ACRIFLAVINRP"/>
</dbReference>
<dbReference type="GO" id="GO:0042910">
    <property type="term" value="F:xenobiotic transmembrane transporter activity"/>
    <property type="evidence" value="ECO:0007669"/>
    <property type="project" value="TreeGrafter"/>
</dbReference>
<accession>A0A3B0RIT2</accession>
<keyword evidence="1" id="KW-1133">Transmembrane helix</keyword>
<dbReference type="PANTHER" id="PTHR32063">
    <property type="match status" value="1"/>
</dbReference>
<dbReference type="Gene3D" id="3.30.2090.10">
    <property type="entry name" value="Multidrug efflux transporter AcrB TolC docking domain, DN and DC subdomains"/>
    <property type="match status" value="2"/>
</dbReference>
<dbReference type="Gene3D" id="3.30.70.1440">
    <property type="entry name" value="Multidrug efflux transporter AcrB pore domain"/>
    <property type="match status" value="1"/>
</dbReference>